<sequence length="630" mass="71144">MEADLETTDVIICGCGPTGAMLSAFLGRHKVPNIVLEKEASITTDPRGIALDEDGIRLVQALGAYSAAFTKIGSCVPGVRFVSGVHTELNRKEFLYFDTGSTAGNTGHVGILGHNQPVLEEHLRLAMSTTGFSNLRSSCTLVSISEDDDWVYATYTDASGAGAEKRIRGRFLVGADGKTGFTRKKYLEPRGIQMQWAEGNKYQESWVALNWRISLPTPETHPNFPLWELGFTPSQVYDEFFPRDFSFLCNPKRPAVCGRFGLECDRLWRFEFLVVDGEDDMWMAGPEMIQQVVYPYLRHPGSRYGLNEDVEFPQDCIEVLRCRPFRFYARSCNKWSLGRVVLCGDAAHVFPPFGGQGIVSGFRDAVALSWRLAIMCQSNTKSYGTLLEGWYIERKKQLETSLASTVRNGDMVNSKNPLTIFVRDWSLWLLQFIPSMKRKLELGPRVYGPSRYEYSLGMAFMPDLGGGCSFGQSYCVELKGRDVREGHVQFSDDVIFEPTKQKLFQIVVLLDNTEQSTNAENELQGLDSISSRLSPAEATMFVRRRSLDKVSMARELTNRRIFRTATGIEFGQSRLCDGHPQPRGYEEECMWNGLEGKRYIIVRYDRFIFAACNSRAELEKAARRLSELFP</sequence>
<feature type="domain" description="FAD-binding" evidence="4">
    <location>
        <begin position="8"/>
        <end position="215"/>
    </location>
</feature>
<dbReference type="PANTHER" id="PTHR43476">
    <property type="entry name" value="3-(3-HYDROXY-PHENYL)PROPIONATE/3-HYDROXYCINNAMIC ACID HYDROXYLASE"/>
    <property type="match status" value="1"/>
</dbReference>
<keyword evidence="1" id="KW-0285">Flavoprotein</keyword>
<proteinExistence type="predicted"/>
<gene>
    <name evidence="5" type="ORF">CLO192961_LOCUS132706</name>
</gene>
<keyword evidence="6" id="KW-1185">Reference proteome</keyword>
<dbReference type="EMBL" id="CABFNS010000715">
    <property type="protein sequence ID" value="VUC24151.1"/>
    <property type="molecule type" value="Genomic_DNA"/>
</dbReference>
<accession>A0ABY6TZL0</accession>
<organism evidence="5 6">
    <name type="scientific">Bionectria ochroleuca</name>
    <name type="common">Gliocladium roseum</name>
    <dbReference type="NCBI Taxonomy" id="29856"/>
    <lineage>
        <taxon>Eukaryota</taxon>
        <taxon>Fungi</taxon>
        <taxon>Dikarya</taxon>
        <taxon>Ascomycota</taxon>
        <taxon>Pezizomycotina</taxon>
        <taxon>Sordariomycetes</taxon>
        <taxon>Hypocreomycetidae</taxon>
        <taxon>Hypocreales</taxon>
        <taxon>Bionectriaceae</taxon>
        <taxon>Clonostachys</taxon>
    </lineage>
</organism>
<evidence type="ECO:0000256" key="3">
    <source>
        <dbReference type="ARBA" id="ARBA00023002"/>
    </source>
</evidence>
<feature type="domain" description="FAD-binding" evidence="4">
    <location>
        <begin position="318"/>
        <end position="378"/>
    </location>
</feature>
<dbReference type="SUPFAM" id="SSF51905">
    <property type="entry name" value="FAD/NAD(P)-binding domain"/>
    <property type="match status" value="1"/>
</dbReference>
<evidence type="ECO:0000259" key="4">
    <source>
        <dbReference type="Pfam" id="PF01494"/>
    </source>
</evidence>
<evidence type="ECO:0000256" key="1">
    <source>
        <dbReference type="ARBA" id="ARBA00022630"/>
    </source>
</evidence>
<evidence type="ECO:0000313" key="6">
    <source>
        <dbReference type="Proteomes" id="UP000766486"/>
    </source>
</evidence>
<dbReference type="InterPro" id="IPR050631">
    <property type="entry name" value="PheA/TfdB_FAD_monoxygenase"/>
</dbReference>
<keyword evidence="3" id="KW-0560">Oxidoreductase</keyword>
<dbReference type="Proteomes" id="UP000766486">
    <property type="component" value="Unassembled WGS sequence"/>
</dbReference>
<dbReference type="PRINTS" id="PR00420">
    <property type="entry name" value="RNGMNOXGNASE"/>
</dbReference>
<name>A0ABY6TZL0_BIOOC</name>
<dbReference type="PANTHER" id="PTHR43476:SF3">
    <property type="entry name" value="FAD-BINDING MONOOXYGENASE"/>
    <property type="match status" value="1"/>
</dbReference>
<protein>
    <recommendedName>
        <fullName evidence="4">FAD-binding domain-containing protein</fullName>
    </recommendedName>
</protein>
<dbReference type="Gene3D" id="3.50.50.60">
    <property type="entry name" value="FAD/NAD(P)-binding domain"/>
    <property type="match status" value="2"/>
</dbReference>
<reference evidence="5 6" key="1">
    <citation type="submission" date="2019-06" db="EMBL/GenBank/DDBJ databases">
        <authorList>
            <person name="Broberg M."/>
        </authorList>
    </citation>
    <scope>NUCLEOTIDE SEQUENCE [LARGE SCALE GENOMIC DNA]</scope>
</reference>
<dbReference type="Pfam" id="PF01494">
    <property type="entry name" value="FAD_binding_3"/>
    <property type="match status" value="2"/>
</dbReference>
<dbReference type="InterPro" id="IPR002938">
    <property type="entry name" value="FAD-bd"/>
</dbReference>
<keyword evidence="2" id="KW-0274">FAD</keyword>
<evidence type="ECO:0000256" key="2">
    <source>
        <dbReference type="ARBA" id="ARBA00022827"/>
    </source>
</evidence>
<evidence type="ECO:0000313" key="5">
    <source>
        <dbReference type="EMBL" id="VUC24151.1"/>
    </source>
</evidence>
<dbReference type="InterPro" id="IPR036188">
    <property type="entry name" value="FAD/NAD-bd_sf"/>
</dbReference>
<comment type="caution">
    <text evidence="5">The sequence shown here is derived from an EMBL/GenBank/DDBJ whole genome shotgun (WGS) entry which is preliminary data.</text>
</comment>